<dbReference type="Gene3D" id="3.40.50.720">
    <property type="entry name" value="NAD(P)-binding Rossmann-like Domain"/>
    <property type="match status" value="2"/>
</dbReference>
<dbReference type="OrthoDB" id="117809at2"/>
<dbReference type="CDD" id="cd12183">
    <property type="entry name" value="LDH_like_2"/>
    <property type="match status" value="1"/>
</dbReference>
<dbReference type="AlphaFoldDB" id="A0A8E2IQ39"/>
<feature type="domain" description="Cyclic nucleotide-binding" evidence="5">
    <location>
        <begin position="17"/>
        <end position="120"/>
    </location>
</feature>
<dbReference type="CDD" id="cd00038">
    <property type="entry name" value="CAP_ED"/>
    <property type="match status" value="1"/>
</dbReference>
<dbReference type="EMBL" id="UPHM01000113">
    <property type="protein sequence ID" value="VAZ98677.1"/>
    <property type="molecule type" value="Genomic_DNA"/>
</dbReference>
<comment type="caution">
    <text evidence="6">The sequence shown here is derived from an EMBL/GenBank/DDBJ whole genome shotgun (WGS) entry which is preliminary data.</text>
</comment>
<dbReference type="SUPFAM" id="SSF51206">
    <property type="entry name" value="cAMP-binding domain-like"/>
    <property type="match status" value="1"/>
</dbReference>
<dbReference type="PROSITE" id="PS50042">
    <property type="entry name" value="CNMP_BINDING_3"/>
    <property type="match status" value="1"/>
</dbReference>
<dbReference type="PROSITE" id="PS00888">
    <property type="entry name" value="CNMP_BINDING_1"/>
    <property type="match status" value="1"/>
</dbReference>
<dbReference type="InterPro" id="IPR014710">
    <property type="entry name" value="RmlC-like_jellyroll"/>
</dbReference>
<keyword evidence="9" id="KW-1185">Reference proteome</keyword>
<name>A0A8E2IQ39_9MYCO</name>
<accession>A0A8E2IQ39</accession>
<dbReference type="Pfam" id="PF00389">
    <property type="entry name" value="2-Hacid_dh"/>
    <property type="match status" value="1"/>
</dbReference>
<dbReference type="InterPro" id="IPR029752">
    <property type="entry name" value="D-isomer_DH_CS1"/>
</dbReference>
<dbReference type="InterPro" id="IPR058205">
    <property type="entry name" value="D-LDH-like"/>
</dbReference>
<dbReference type="InterPro" id="IPR000595">
    <property type="entry name" value="cNMP-bd_dom"/>
</dbReference>
<organism evidence="6 8">
    <name type="scientific">Mycobacterium persicum</name>
    <dbReference type="NCBI Taxonomy" id="1487726"/>
    <lineage>
        <taxon>Bacteria</taxon>
        <taxon>Bacillati</taxon>
        <taxon>Actinomycetota</taxon>
        <taxon>Actinomycetes</taxon>
        <taxon>Mycobacteriales</taxon>
        <taxon>Mycobacteriaceae</taxon>
        <taxon>Mycobacterium</taxon>
    </lineage>
</organism>
<sequence length="492" mass="53080">MTADSSTMWHSLKRSRFFAGLDDNALMAVARKISVAHFADGEFLCRQGDVGNRMFIVSTGTVAVVRRGDDGAPVTLNTCGPGDVAGVISTFEQEVNSASVVARGAAEVWILDTDDFKSLLEFHPQLSTVMLAAMSRDLHRARSFAASLGSHSVDTRLKIAIFDSKPYIEACFRAHNRHNYVLHFFETRLTVDTVELAAGSDVVCCFVNDRLDAAVIEILHYSGVRLIAMRCAGYNNVDIKAAGRLGVAVVHVPAYSPYAVAEHATALLLTLNRKTHRAYLRVREGNFSLNGLVGTDLHGKCAGVVGTGRVGRCMVKILRGFGMRVLAHDPFPDTQFAAANGIEYVHLPDLLSQSDVISLHAPLTPDTHHLIDADAIAHMKRGVILINTSRGALVDSIALIAGLKSGAVGAAGLDVYEEEEDYFFEDFSAEIMTDDVLARLMTFSNVLITGHQAFLTREALGNIADVTFDNIAEFATGRRGSELTNAVVTGGG</sequence>
<dbReference type="SUPFAM" id="SSF52283">
    <property type="entry name" value="Formate/glycerate dehydrogenase catalytic domain-like"/>
    <property type="match status" value="1"/>
</dbReference>
<protein>
    <submittedName>
        <fullName evidence="7">D-lactate dehydrogenase</fullName>
        <ecNumber evidence="7">1.1.1.28</ecNumber>
    </submittedName>
</protein>
<evidence type="ECO:0000313" key="8">
    <source>
        <dbReference type="Proteomes" id="UP000192335"/>
    </source>
</evidence>
<dbReference type="PANTHER" id="PTHR43026">
    <property type="entry name" value="2-HYDROXYACID DEHYDROGENASE HOMOLOG 1-RELATED"/>
    <property type="match status" value="1"/>
</dbReference>
<dbReference type="PROSITE" id="PS00670">
    <property type="entry name" value="D_2_HYDROXYACID_DH_2"/>
    <property type="match status" value="1"/>
</dbReference>
<dbReference type="RefSeq" id="WP_082275617.1">
    <property type="nucleotide sequence ID" value="NZ_CADEAW010000146.1"/>
</dbReference>
<dbReference type="InterPro" id="IPR036291">
    <property type="entry name" value="NAD(P)-bd_dom_sf"/>
</dbReference>
<proteinExistence type="inferred from homology"/>
<dbReference type="Pfam" id="PF00027">
    <property type="entry name" value="cNMP_binding"/>
    <property type="match status" value="1"/>
</dbReference>
<evidence type="ECO:0000256" key="2">
    <source>
        <dbReference type="ARBA" id="ARBA00023002"/>
    </source>
</evidence>
<dbReference type="InterPro" id="IPR018488">
    <property type="entry name" value="cNMP-bd_CS"/>
</dbReference>
<dbReference type="SMART" id="SM00100">
    <property type="entry name" value="cNMP"/>
    <property type="match status" value="1"/>
</dbReference>
<dbReference type="EMBL" id="MWQA01000001">
    <property type="protein sequence ID" value="ORC06733.1"/>
    <property type="molecule type" value="Genomic_DNA"/>
</dbReference>
<dbReference type="PANTHER" id="PTHR43026:SF1">
    <property type="entry name" value="2-HYDROXYACID DEHYDROGENASE HOMOLOG 1-RELATED"/>
    <property type="match status" value="1"/>
</dbReference>
<dbReference type="InterPro" id="IPR006140">
    <property type="entry name" value="D-isomer_DH_NAD-bd"/>
</dbReference>
<dbReference type="InterPro" id="IPR006139">
    <property type="entry name" value="D-isomer_2_OHA_DH_cat_dom"/>
</dbReference>
<evidence type="ECO:0000256" key="4">
    <source>
        <dbReference type="RuleBase" id="RU003719"/>
    </source>
</evidence>
<evidence type="ECO:0000256" key="1">
    <source>
        <dbReference type="ARBA" id="ARBA00005854"/>
    </source>
</evidence>
<dbReference type="GO" id="GO:0008720">
    <property type="term" value="F:D-lactate dehydrogenase (NAD+) activity"/>
    <property type="evidence" value="ECO:0007669"/>
    <property type="project" value="UniProtKB-EC"/>
</dbReference>
<reference evidence="6 8" key="1">
    <citation type="submission" date="2017-02" db="EMBL/GenBank/DDBJ databases">
        <title>Mycobacterium kansasii genomes.</title>
        <authorList>
            <person name="Borowka P."/>
            <person name="Strapagiel D."/>
            <person name="Marciniak B."/>
            <person name="Lach J."/>
            <person name="Bakula Z."/>
            <person name="Van Ingen J."/>
            <person name="Safianowska A."/>
            <person name="Brzostek A."/>
            <person name="Dziadek J."/>
            <person name="Jagielski T."/>
        </authorList>
    </citation>
    <scope>NUCLEOTIDE SEQUENCE [LARGE SCALE GENOMIC DNA]</scope>
    <source>
        <strain evidence="6 8">12MK</strain>
    </source>
</reference>
<gene>
    <name evidence="7" type="primary">ldhA</name>
    <name evidence="6" type="ORF">B4U45_08975</name>
    <name evidence="7" type="ORF">LAUMK4_04319</name>
</gene>
<dbReference type="EC" id="1.1.1.28" evidence="7"/>
<keyword evidence="3" id="KW-0520">NAD</keyword>
<dbReference type="PROSITE" id="PS00671">
    <property type="entry name" value="D_2_HYDROXYACID_DH_3"/>
    <property type="match status" value="1"/>
</dbReference>
<dbReference type="PROSITE" id="PS00065">
    <property type="entry name" value="D_2_HYDROXYACID_DH_1"/>
    <property type="match status" value="1"/>
</dbReference>
<dbReference type="InterPro" id="IPR018490">
    <property type="entry name" value="cNMP-bd_dom_sf"/>
</dbReference>
<comment type="similarity">
    <text evidence="1 4">Belongs to the D-isomer specific 2-hydroxyacid dehydrogenase family.</text>
</comment>
<dbReference type="Proteomes" id="UP000271464">
    <property type="component" value="Unassembled WGS sequence"/>
</dbReference>
<reference evidence="7 9" key="2">
    <citation type="submission" date="2018-09" db="EMBL/GenBank/DDBJ databases">
        <authorList>
            <person name="Tagini F."/>
        </authorList>
    </citation>
    <scope>NUCLEOTIDE SEQUENCE [LARGE SCALE GENOMIC DNA]</scope>
    <source>
        <strain evidence="7 9">MK4</strain>
    </source>
</reference>
<dbReference type="InterPro" id="IPR029753">
    <property type="entry name" value="D-isomer_DH_CS"/>
</dbReference>
<dbReference type="GeneID" id="66597451"/>
<keyword evidence="2 4" id="KW-0560">Oxidoreductase</keyword>
<dbReference type="GO" id="GO:0051287">
    <property type="term" value="F:NAD binding"/>
    <property type="evidence" value="ECO:0007669"/>
    <property type="project" value="InterPro"/>
</dbReference>
<evidence type="ECO:0000313" key="9">
    <source>
        <dbReference type="Proteomes" id="UP000271464"/>
    </source>
</evidence>
<dbReference type="Proteomes" id="UP000192335">
    <property type="component" value="Unassembled WGS sequence"/>
</dbReference>
<dbReference type="Gene3D" id="2.60.120.10">
    <property type="entry name" value="Jelly Rolls"/>
    <property type="match status" value="1"/>
</dbReference>
<evidence type="ECO:0000313" key="7">
    <source>
        <dbReference type="EMBL" id="VAZ98677.1"/>
    </source>
</evidence>
<evidence type="ECO:0000313" key="6">
    <source>
        <dbReference type="EMBL" id="ORC06733.1"/>
    </source>
</evidence>
<evidence type="ECO:0000259" key="5">
    <source>
        <dbReference type="PROSITE" id="PS50042"/>
    </source>
</evidence>
<dbReference type="SUPFAM" id="SSF51735">
    <property type="entry name" value="NAD(P)-binding Rossmann-fold domains"/>
    <property type="match status" value="1"/>
</dbReference>
<dbReference type="Pfam" id="PF02826">
    <property type="entry name" value="2-Hacid_dh_C"/>
    <property type="match status" value="1"/>
</dbReference>
<evidence type="ECO:0000256" key="3">
    <source>
        <dbReference type="ARBA" id="ARBA00023027"/>
    </source>
</evidence>